<gene>
    <name evidence="4" type="ORF">DM826_00155</name>
</gene>
<organism evidence="4 5">
    <name type="scientific">Halonotius aquaticus</name>
    <dbReference type="NCBI Taxonomy" id="2216978"/>
    <lineage>
        <taxon>Archaea</taxon>
        <taxon>Methanobacteriati</taxon>
        <taxon>Methanobacteriota</taxon>
        <taxon>Stenosarchaea group</taxon>
        <taxon>Halobacteria</taxon>
        <taxon>Halobacteriales</taxon>
        <taxon>Haloferacaceae</taxon>
        <taxon>Halonotius</taxon>
    </lineage>
</organism>
<feature type="domain" description="DUF58" evidence="3">
    <location>
        <begin position="195"/>
        <end position="292"/>
    </location>
</feature>
<evidence type="ECO:0000313" key="5">
    <source>
        <dbReference type="Proteomes" id="UP000276588"/>
    </source>
</evidence>
<keyword evidence="2" id="KW-1133">Transmembrane helix</keyword>
<keyword evidence="2" id="KW-0472">Membrane</keyword>
<evidence type="ECO:0000256" key="2">
    <source>
        <dbReference type="SAM" id="Phobius"/>
    </source>
</evidence>
<keyword evidence="5" id="KW-1185">Reference proteome</keyword>
<dbReference type="PANTHER" id="PTHR33608">
    <property type="entry name" value="BLL2464 PROTEIN"/>
    <property type="match status" value="1"/>
</dbReference>
<keyword evidence="2" id="KW-0812">Transmembrane</keyword>
<accession>A0A3A6PRZ8</accession>
<comment type="caution">
    <text evidence="4">The sequence shown here is derived from an EMBL/GenBank/DDBJ whole genome shotgun (WGS) entry which is preliminary data.</text>
</comment>
<dbReference type="OrthoDB" id="31512at2157"/>
<proteinExistence type="predicted"/>
<dbReference type="PANTHER" id="PTHR33608:SF6">
    <property type="entry name" value="BLL2464 PROTEIN"/>
    <property type="match status" value="1"/>
</dbReference>
<dbReference type="Pfam" id="PF01882">
    <property type="entry name" value="DUF58"/>
    <property type="match status" value="1"/>
</dbReference>
<dbReference type="Gene3D" id="2.60.40.10">
    <property type="entry name" value="Immunoglobulins"/>
    <property type="match status" value="1"/>
</dbReference>
<sequence>MRIRRFSGFRAYALLLAATGILTGTYTLILAAGIPLLFVLTAAVATTPAIDDAVTVTRELTPETPAPGESIAVTLTVENTGTSTIPDLRVVDGVPPEIGVTDGSPRSGGALRPGDQYTVTYTIRADRGSYSFEPVTLRARNTNGTRLAETTKTADGIDRFECRVTIEDIPVQQTTAYAGQLATDSGGPGVEFHATREYRPGDPVKRLDWRSYAKTGELATIEFREQHAAHITVLIDSRRAAHTAADRNAPTGATLSAYAATIALEVLINEGHEVSLGALGVADPETDRHPPAWAAAEEGRSFVPHATAICNAAATSTTDESHTAPGSATTDDPTADNTPPGASVADGGVAWNRTRSLVPTGAQVILCSPVTDAPITDLVESLRADGHAVTILSPATTPATIGGRITGMQRAVRLESLRLLGTTVIDWESEDSLRNALTRLTGMGR</sequence>
<protein>
    <submittedName>
        <fullName evidence="4">DUF58 domain-containing protein</fullName>
    </submittedName>
</protein>
<feature type="transmembrane region" description="Helical" evidence="2">
    <location>
        <begin position="12"/>
        <end position="40"/>
    </location>
</feature>
<name>A0A3A6PRZ8_9EURY</name>
<evidence type="ECO:0000313" key="4">
    <source>
        <dbReference type="EMBL" id="RJX45149.1"/>
    </source>
</evidence>
<dbReference type="AlphaFoldDB" id="A0A3A6PRZ8"/>
<evidence type="ECO:0000256" key="1">
    <source>
        <dbReference type="SAM" id="MobiDB-lite"/>
    </source>
</evidence>
<dbReference type="InterPro" id="IPR002881">
    <property type="entry name" value="DUF58"/>
</dbReference>
<dbReference type="EMBL" id="QKNY01000001">
    <property type="protein sequence ID" value="RJX45149.1"/>
    <property type="molecule type" value="Genomic_DNA"/>
</dbReference>
<reference evidence="4 5" key="1">
    <citation type="submission" date="2018-06" db="EMBL/GenBank/DDBJ databases">
        <title>Halonotius sp. F13-13 a new haloarchaeeon isolated from a solar saltern from Isla Cristina, Huelva, Spain.</title>
        <authorList>
            <person name="Duran-Viseras A."/>
            <person name="Sanchez-Porro C."/>
            <person name="Ventosa A."/>
        </authorList>
    </citation>
    <scope>NUCLEOTIDE SEQUENCE [LARGE SCALE GENOMIC DNA]</scope>
    <source>
        <strain evidence="4 5">F13-13</strain>
    </source>
</reference>
<feature type="compositionally biased region" description="Low complexity" evidence="1">
    <location>
        <begin position="328"/>
        <end position="342"/>
    </location>
</feature>
<feature type="region of interest" description="Disordered" evidence="1">
    <location>
        <begin position="314"/>
        <end position="347"/>
    </location>
</feature>
<dbReference type="InterPro" id="IPR013783">
    <property type="entry name" value="Ig-like_fold"/>
</dbReference>
<dbReference type="RefSeq" id="WP_120099983.1">
    <property type="nucleotide sequence ID" value="NZ_QKNY01000001.1"/>
</dbReference>
<evidence type="ECO:0000259" key="3">
    <source>
        <dbReference type="Pfam" id="PF01882"/>
    </source>
</evidence>
<dbReference type="Proteomes" id="UP000276588">
    <property type="component" value="Unassembled WGS sequence"/>
</dbReference>